<comment type="caution">
    <text evidence="2">The sequence shown here is derived from an EMBL/GenBank/DDBJ whole genome shotgun (WGS) entry which is preliminary data.</text>
</comment>
<feature type="transmembrane region" description="Helical" evidence="1">
    <location>
        <begin position="76"/>
        <end position="98"/>
    </location>
</feature>
<proteinExistence type="predicted"/>
<feature type="transmembrane region" description="Helical" evidence="1">
    <location>
        <begin position="104"/>
        <end position="127"/>
    </location>
</feature>
<keyword evidence="1" id="KW-0812">Transmembrane</keyword>
<name>A0ABV7US42_9GAMM</name>
<gene>
    <name evidence="2" type="ORF">ACFOM9_04400</name>
</gene>
<sequence>MPDATQLTGEVSNSKVAAVFASQTEARRVAAALTEALSLDAAQVQVIAPGEPHPGRKLEPEPRGIWRTIVLAHLKLGAAGAVAGLLLFAVLLAAGVPFIASSPIAAALVLLFFGTVAGLLLGGLVALRPDHDRYVLAARDAMSEGNSTVVVHAFSAGQRDQAVEFLRSQGGEVTATL</sequence>
<evidence type="ECO:0000313" key="3">
    <source>
        <dbReference type="Proteomes" id="UP001595724"/>
    </source>
</evidence>
<dbReference type="EMBL" id="JBHRYF010000001">
    <property type="protein sequence ID" value="MFC3659322.1"/>
    <property type="molecule type" value="Genomic_DNA"/>
</dbReference>
<evidence type="ECO:0000313" key="2">
    <source>
        <dbReference type="EMBL" id="MFC3659322.1"/>
    </source>
</evidence>
<protein>
    <recommendedName>
        <fullName evidence="4">Riboflavin biosynthesis protein RibA</fullName>
    </recommendedName>
</protein>
<keyword evidence="1" id="KW-1133">Transmembrane helix</keyword>
<keyword evidence="1" id="KW-0472">Membrane</keyword>
<reference evidence="3" key="1">
    <citation type="journal article" date="2019" name="Int. J. Syst. Evol. Microbiol.">
        <title>The Global Catalogue of Microorganisms (GCM) 10K type strain sequencing project: providing services to taxonomists for standard genome sequencing and annotation.</title>
        <authorList>
            <consortium name="The Broad Institute Genomics Platform"/>
            <consortium name="The Broad Institute Genome Sequencing Center for Infectious Disease"/>
            <person name="Wu L."/>
            <person name="Ma J."/>
        </authorList>
    </citation>
    <scope>NUCLEOTIDE SEQUENCE [LARGE SCALE GENOMIC DNA]</scope>
    <source>
        <strain evidence="3">KCTC 42211</strain>
    </source>
</reference>
<evidence type="ECO:0008006" key="4">
    <source>
        <dbReference type="Google" id="ProtNLM"/>
    </source>
</evidence>
<dbReference type="RefSeq" id="WP_386706530.1">
    <property type="nucleotide sequence ID" value="NZ_JBHRYF010000001.1"/>
</dbReference>
<accession>A0ABV7US42</accession>
<evidence type="ECO:0000256" key="1">
    <source>
        <dbReference type="SAM" id="Phobius"/>
    </source>
</evidence>
<keyword evidence="3" id="KW-1185">Reference proteome</keyword>
<dbReference type="Proteomes" id="UP001595724">
    <property type="component" value="Unassembled WGS sequence"/>
</dbReference>
<organism evidence="2 3">
    <name type="scientific">Luteimonas notoginsengisoli</name>
    <dbReference type="NCBI Taxonomy" id="1578200"/>
    <lineage>
        <taxon>Bacteria</taxon>
        <taxon>Pseudomonadati</taxon>
        <taxon>Pseudomonadota</taxon>
        <taxon>Gammaproteobacteria</taxon>
        <taxon>Lysobacterales</taxon>
        <taxon>Lysobacteraceae</taxon>
        <taxon>Luteimonas</taxon>
    </lineage>
</organism>